<dbReference type="PANTHER" id="PTHR11319:SF35">
    <property type="entry name" value="OUTER MEMBRANE PROTEIN PMPC-RELATED"/>
    <property type="match status" value="1"/>
</dbReference>
<protein>
    <recommendedName>
        <fullName evidence="3">Right handed beta helix domain-containing protein</fullName>
    </recommendedName>
</protein>
<dbReference type="EMBL" id="LGRX02013965">
    <property type="protein sequence ID" value="KAK3265371.1"/>
    <property type="molecule type" value="Genomic_DNA"/>
</dbReference>
<dbReference type="PANTHER" id="PTHR11319">
    <property type="entry name" value="G PROTEIN-COUPLED RECEPTOR-RELATED"/>
    <property type="match status" value="1"/>
</dbReference>
<dbReference type="AlphaFoldDB" id="A0AAE0FUD4"/>
<dbReference type="InterPro" id="IPR011050">
    <property type="entry name" value="Pectin_lyase_fold/virulence"/>
</dbReference>
<reference evidence="1 2" key="1">
    <citation type="journal article" date="2015" name="Genome Biol. Evol.">
        <title>Comparative Genomics of a Bacterivorous Green Alga Reveals Evolutionary Causalities and Consequences of Phago-Mixotrophic Mode of Nutrition.</title>
        <authorList>
            <person name="Burns J.A."/>
            <person name="Paasch A."/>
            <person name="Narechania A."/>
            <person name="Kim E."/>
        </authorList>
    </citation>
    <scope>NUCLEOTIDE SEQUENCE [LARGE SCALE GENOMIC DNA]</scope>
    <source>
        <strain evidence="1 2">PLY_AMNH</strain>
    </source>
</reference>
<name>A0AAE0FUD4_9CHLO</name>
<evidence type="ECO:0000313" key="1">
    <source>
        <dbReference type="EMBL" id="KAK3265371.1"/>
    </source>
</evidence>
<feature type="non-terminal residue" evidence="1">
    <location>
        <position position="299"/>
    </location>
</feature>
<comment type="caution">
    <text evidence="1">The sequence shown here is derived from an EMBL/GenBank/DDBJ whole genome shotgun (WGS) entry which is preliminary data.</text>
</comment>
<gene>
    <name evidence="1" type="ORF">CYMTET_25940</name>
</gene>
<evidence type="ECO:0000313" key="2">
    <source>
        <dbReference type="Proteomes" id="UP001190700"/>
    </source>
</evidence>
<evidence type="ECO:0008006" key="3">
    <source>
        <dbReference type="Google" id="ProtNLM"/>
    </source>
</evidence>
<sequence length="299" mass="30908">MPEARACADKGGGVVYVESNAMRVSLVLSSSSLWNNTARSSGGVFHVTASGASLQLKVAYFSSNHAGERGAVLFMHGTNAATVVTNCSMIANSALIGGGVLELGEASSIVTASTLSNNACDGCEGGVVNLVGGAKAEFEDCVLHSNFALYGGVAFLADLSHLGLDRSSVSGNKARNNGGVVYATDSSSLVSQNSTFSHSGAPSLLRADPYARWPLAMVEAEHREVSQLSAARQVAQPEDEKQSWMELGGVPLEGGHFSAHNTWEGAGTCSWAVVTAATSGIEVCRGFPETWETACAADR</sequence>
<dbReference type="Proteomes" id="UP001190700">
    <property type="component" value="Unassembled WGS sequence"/>
</dbReference>
<organism evidence="1 2">
    <name type="scientific">Cymbomonas tetramitiformis</name>
    <dbReference type="NCBI Taxonomy" id="36881"/>
    <lineage>
        <taxon>Eukaryota</taxon>
        <taxon>Viridiplantae</taxon>
        <taxon>Chlorophyta</taxon>
        <taxon>Pyramimonadophyceae</taxon>
        <taxon>Pyramimonadales</taxon>
        <taxon>Pyramimonadaceae</taxon>
        <taxon>Cymbomonas</taxon>
    </lineage>
</organism>
<accession>A0AAE0FUD4</accession>
<keyword evidence="2" id="KW-1185">Reference proteome</keyword>
<proteinExistence type="predicted"/>
<dbReference type="SUPFAM" id="SSF51126">
    <property type="entry name" value="Pectin lyase-like"/>
    <property type="match status" value="1"/>
</dbReference>